<dbReference type="GO" id="GO:0006207">
    <property type="term" value="P:'de novo' pyrimidine nucleobase biosynthetic process"/>
    <property type="evidence" value="ECO:0007669"/>
    <property type="project" value="InterPro"/>
</dbReference>
<dbReference type="EMBL" id="AHDJ01000061">
    <property type="protein sequence ID" value="EJQ37594.1"/>
    <property type="molecule type" value="Genomic_DNA"/>
</dbReference>
<evidence type="ECO:0000259" key="2">
    <source>
        <dbReference type="SMART" id="SM00934"/>
    </source>
</evidence>
<dbReference type="HOGENOM" id="CLU_081825_1_0_9"/>
<dbReference type="SUPFAM" id="SSF51366">
    <property type="entry name" value="Ribulose-phoshate binding barrel"/>
    <property type="match status" value="1"/>
</dbReference>
<dbReference type="GO" id="GO:0019854">
    <property type="term" value="P:L-ascorbic acid catabolic process"/>
    <property type="evidence" value="ECO:0007669"/>
    <property type="project" value="TreeGrafter"/>
</dbReference>
<evidence type="ECO:0000313" key="4">
    <source>
        <dbReference type="Proteomes" id="UP000006600"/>
    </source>
</evidence>
<dbReference type="Pfam" id="PF00215">
    <property type="entry name" value="OMPdecase"/>
    <property type="match status" value="1"/>
</dbReference>
<dbReference type="SMART" id="SM00934">
    <property type="entry name" value="OMPdecase"/>
    <property type="match status" value="1"/>
</dbReference>
<sequence length="216" mass="23972">MKLQVAIDRVHLEDAVALAKQLDGKTDIVEMGTSLVKDYGNIAIRSLREVLPNTQLLVDSKTIDEGAYEFEQGFKNGGDILTVMGAASLDTLKVCYDVTQKRNKTMMIDLLELSDEKIERIKDFPEAIYALHHSIDRTDKLDATASVAAFKEKFPEIKRLAIAGGIDLAQAKALAEQRIIELVIVGSNITKADNLLKATNKFMGVVHNEYNQNNHE</sequence>
<evidence type="ECO:0000313" key="3">
    <source>
        <dbReference type="EMBL" id="EJQ37594.1"/>
    </source>
</evidence>
<dbReference type="InterPro" id="IPR013785">
    <property type="entry name" value="Aldolase_TIM"/>
</dbReference>
<dbReference type="GO" id="GO:0033982">
    <property type="term" value="F:3-dehydro-L-gulonate-6-phosphate decarboxylase activity"/>
    <property type="evidence" value="ECO:0007669"/>
    <property type="project" value="TreeGrafter"/>
</dbReference>
<gene>
    <name evidence="3" type="ORF">IEE_05153</name>
</gene>
<proteinExistence type="predicted"/>
<comment type="caution">
    <text evidence="3">The sequence shown here is derived from an EMBL/GenBank/DDBJ whole genome shotgun (WGS) entry which is preliminary data.</text>
</comment>
<dbReference type="InterPro" id="IPR001754">
    <property type="entry name" value="OMPdeCOase_dom"/>
</dbReference>
<accession>J8AG44</accession>
<dbReference type="RefSeq" id="WP_002106992.1">
    <property type="nucleotide sequence ID" value="NZ_JH791997.1"/>
</dbReference>
<organism evidence="3 4">
    <name type="scientific">Bacillus cereus BAG5X1-1</name>
    <dbReference type="NCBI Taxonomy" id="1053189"/>
    <lineage>
        <taxon>Bacteria</taxon>
        <taxon>Bacillati</taxon>
        <taxon>Bacillota</taxon>
        <taxon>Bacilli</taxon>
        <taxon>Bacillales</taxon>
        <taxon>Bacillaceae</taxon>
        <taxon>Bacillus</taxon>
        <taxon>Bacillus cereus group</taxon>
    </lineage>
</organism>
<feature type="domain" description="Orotidine 5'-phosphate decarboxylase" evidence="2">
    <location>
        <begin position="2"/>
        <end position="202"/>
    </location>
</feature>
<dbReference type="Gene3D" id="3.20.20.70">
    <property type="entry name" value="Aldolase class I"/>
    <property type="match status" value="1"/>
</dbReference>
<dbReference type="Proteomes" id="UP000006600">
    <property type="component" value="Unassembled WGS sequence"/>
</dbReference>
<evidence type="ECO:0000256" key="1">
    <source>
        <dbReference type="ARBA" id="ARBA00023239"/>
    </source>
</evidence>
<protein>
    <recommendedName>
        <fullName evidence="2">Orotidine 5'-phosphate decarboxylase domain-containing protein</fullName>
    </recommendedName>
</protein>
<reference evidence="3 4" key="1">
    <citation type="submission" date="2012-04" db="EMBL/GenBank/DDBJ databases">
        <title>The Genome Sequence of Bacillus cereus BAG5X1-1.</title>
        <authorList>
            <consortium name="The Broad Institute Genome Sequencing Platform"/>
            <consortium name="The Broad Institute Genome Sequencing Center for Infectious Disease"/>
            <person name="Feldgarden M."/>
            <person name="Van der Auwera G.A."/>
            <person name="Mahillon J."/>
            <person name="Duprez V."/>
            <person name="Timmery S."/>
            <person name="Mattelet C."/>
            <person name="Dierick K."/>
            <person name="Sun M."/>
            <person name="Yu Z."/>
            <person name="Zhu L."/>
            <person name="Hu X."/>
            <person name="Shank E.B."/>
            <person name="Swiecicka I."/>
            <person name="Hansen B.M."/>
            <person name="Andrup L."/>
            <person name="Young S.K."/>
            <person name="Zeng Q."/>
            <person name="Gargeya S."/>
            <person name="Fitzgerald M."/>
            <person name="Haas B."/>
            <person name="Abouelleil A."/>
            <person name="Alvarado L."/>
            <person name="Arachchi H.M."/>
            <person name="Berlin A."/>
            <person name="Chapman S.B."/>
            <person name="Goldberg J."/>
            <person name="Griggs A."/>
            <person name="Gujja S."/>
            <person name="Hansen M."/>
            <person name="Howarth C."/>
            <person name="Imamovic A."/>
            <person name="Larimer J."/>
            <person name="McCowen C."/>
            <person name="Montmayeur A."/>
            <person name="Murphy C."/>
            <person name="Neiman D."/>
            <person name="Pearson M."/>
            <person name="Priest M."/>
            <person name="Roberts A."/>
            <person name="Saif S."/>
            <person name="Shea T."/>
            <person name="Sisk P."/>
            <person name="Sykes S."/>
            <person name="Wortman J."/>
            <person name="Nusbaum C."/>
            <person name="Birren B."/>
        </authorList>
    </citation>
    <scope>NUCLEOTIDE SEQUENCE [LARGE SCALE GENOMIC DNA]</scope>
    <source>
        <strain evidence="3 4">BAG5X1-1</strain>
    </source>
</reference>
<dbReference type="GO" id="GO:0004590">
    <property type="term" value="F:orotidine-5'-phosphate decarboxylase activity"/>
    <property type="evidence" value="ECO:0007669"/>
    <property type="project" value="InterPro"/>
</dbReference>
<dbReference type="PATRIC" id="fig|1053189.3.peg.5258"/>
<dbReference type="InterPro" id="IPR011060">
    <property type="entry name" value="RibuloseP-bd_barrel"/>
</dbReference>
<dbReference type="PANTHER" id="PTHR35039">
    <property type="entry name" value="3-KETO-L-GULONATE-6-PHOSPHATE DECARBOXYLASE SGBH-RELATED"/>
    <property type="match status" value="1"/>
</dbReference>
<dbReference type="AlphaFoldDB" id="J8AG44"/>
<keyword evidence="1" id="KW-0456">Lyase</keyword>
<dbReference type="PANTHER" id="PTHR35039:SF3">
    <property type="entry name" value="3-KETO-L-GULONATE-6-PHOSPHATE DECARBOXYLASE SGBH-RELATED"/>
    <property type="match status" value="1"/>
</dbReference>
<name>J8AG44_BACCE</name>